<dbReference type="PROSITE" id="PS50878">
    <property type="entry name" value="RT_POL"/>
    <property type="match status" value="1"/>
</dbReference>
<organism evidence="2 3">
    <name type="scientific">Faecalibacterium wellingii</name>
    <dbReference type="NCBI Taxonomy" id="2929491"/>
    <lineage>
        <taxon>Bacteria</taxon>
        <taxon>Bacillati</taxon>
        <taxon>Bacillota</taxon>
        <taxon>Clostridia</taxon>
        <taxon>Eubacteriales</taxon>
        <taxon>Oscillospiraceae</taxon>
        <taxon>Faecalibacterium</taxon>
    </lineage>
</organism>
<proteinExistence type="predicted"/>
<dbReference type="Gene3D" id="1.10.30.50">
    <property type="match status" value="1"/>
</dbReference>
<dbReference type="AlphaFoldDB" id="A0AB35YBF5"/>
<feature type="non-terminal residue" evidence="2">
    <location>
        <position position="1"/>
    </location>
</feature>
<gene>
    <name evidence="2" type="primary">ltrA</name>
    <name evidence="2" type="ORF">WF834_10500</name>
</gene>
<dbReference type="Pfam" id="PF00078">
    <property type="entry name" value="RVT_1"/>
    <property type="match status" value="1"/>
</dbReference>
<evidence type="ECO:0000313" key="2">
    <source>
        <dbReference type="EMBL" id="MEJ5196589.1"/>
    </source>
</evidence>
<dbReference type="InterPro" id="IPR043502">
    <property type="entry name" value="DNA/RNA_pol_sf"/>
</dbReference>
<name>A0AB35YBF5_9FIRM</name>
<dbReference type="GO" id="GO:0003964">
    <property type="term" value="F:RNA-directed DNA polymerase activity"/>
    <property type="evidence" value="ECO:0007669"/>
    <property type="project" value="UniProtKB-KW"/>
</dbReference>
<keyword evidence="2" id="KW-0548">Nucleotidyltransferase</keyword>
<protein>
    <submittedName>
        <fullName evidence="2">Group II intron reverse transcriptase/maturase</fullName>
        <ecNumber evidence="2">2.7.7.49</ecNumber>
    </submittedName>
</protein>
<dbReference type="InterPro" id="IPR051083">
    <property type="entry name" value="GrpII_Intron_Splice-Mob/Def"/>
</dbReference>
<evidence type="ECO:0000259" key="1">
    <source>
        <dbReference type="PROSITE" id="PS50878"/>
    </source>
</evidence>
<keyword evidence="2" id="KW-0808">Transferase</keyword>
<dbReference type="CDD" id="cd00085">
    <property type="entry name" value="HNHc"/>
    <property type="match status" value="1"/>
</dbReference>
<dbReference type="InterPro" id="IPR000477">
    <property type="entry name" value="RT_dom"/>
</dbReference>
<dbReference type="PANTHER" id="PTHR34047:SF8">
    <property type="entry name" value="PROTEIN YKFC"/>
    <property type="match status" value="1"/>
</dbReference>
<dbReference type="NCBIfam" id="TIGR04416">
    <property type="entry name" value="group_II_RT_mat"/>
    <property type="match status" value="1"/>
</dbReference>
<dbReference type="Proteomes" id="UP001373196">
    <property type="component" value="Unassembled WGS sequence"/>
</dbReference>
<dbReference type="EC" id="2.7.7.49" evidence="2"/>
<comment type="caution">
    <text evidence="2">The sequence shown here is derived from an EMBL/GenBank/DDBJ whole genome shotgun (WGS) entry which is preliminary data.</text>
</comment>
<reference evidence="2" key="1">
    <citation type="submission" date="2024-03" db="EMBL/GenBank/DDBJ databases">
        <authorList>
            <person name="Plomp N."/>
            <person name="Harmsen H.J."/>
        </authorList>
    </citation>
    <scope>NUCLEOTIDE SEQUENCE</scope>
    <source>
        <strain evidence="2">HTF-128</strain>
    </source>
</reference>
<dbReference type="InterPro" id="IPR030931">
    <property type="entry name" value="Group_II_RT_mat"/>
</dbReference>
<dbReference type="CDD" id="cd01651">
    <property type="entry name" value="RT_G2_intron"/>
    <property type="match status" value="1"/>
</dbReference>
<dbReference type="InterPro" id="IPR003615">
    <property type="entry name" value="HNH_nuc"/>
</dbReference>
<keyword evidence="2" id="KW-0695">RNA-directed DNA polymerase</keyword>
<dbReference type="SMART" id="SM00507">
    <property type="entry name" value="HNHc"/>
    <property type="match status" value="1"/>
</dbReference>
<dbReference type="RefSeq" id="WP_339395874.1">
    <property type="nucleotide sequence ID" value="NZ_JBBFGL010000010.1"/>
</dbReference>
<dbReference type="PANTHER" id="PTHR34047">
    <property type="entry name" value="NUCLEAR INTRON MATURASE 1, MITOCHONDRIAL-RELATED"/>
    <property type="match status" value="1"/>
</dbReference>
<feature type="domain" description="Reverse transcriptase" evidence="1">
    <location>
        <begin position="44"/>
        <end position="310"/>
    </location>
</feature>
<accession>A0AB35YBF5</accession>
<sequence>IIESEENIKLAYRTIKRNHGSKTPGVDKKTIRNLAKLSEDEYVRLVKKKFSNYHPRPVRREEIPKDNGKTRPLGIPAISDRIVQQCILQVMEPICEAKFSENSNGFRPNRSAETAIAQCCRLIQVQHLYHVVDLDIKGFFDNINHTKLIRQIWSLGIRDKKLLCIIKQMLKASVILPNGEKIYPTKGTPQGGILSPLLANIVLNELDWWIASQWENMPTRTEFTIRQNRSGAEIKSHVYRALRRSNLKEMHSVRYADDFKIFCSSHEDAVKAYHATAKWLKDRLGLDVSPEKSRIVNLKRQYSEFLGFKLKVQKRSNKYVVKSHMCDKAYKKVQKKLTEEVKKLEHSADDKAQFMQLMTYNAVVAGIHQYYCIATAVSEDFGKLAYGVKKQMHNRLRNDLTRKGELKKGYIKEKYGKSSQLRFLHGRPVVPIGYVQSRNAQHKRKSVNKYTPEGRELIHKNLNIDTKTMLWLMRNPVQGRSIEYADNRISLYAAQHGKCAVTGSIMEAHEIHCHHRKPIAKGGTDEYGNLVLISAPVHKLIHASDMATIKFYLNLLNLDSTQILKLNKFREMAEMPLID</sequence>
<evidence type="ECO:0000313" key="3">
    <source>
        <dbReference type="Proteomes" id="UP001373196"/>
    </source>
</evidence>
<dbReference type="EMBL" id="JBBFGL010000010">
    <property type="protein sequence ID" value="MEJ5196589.1"/>
    <property type="molecule type" value="Genomic_DNA"/>
</dbReference>
<dbReference type="SUPFAM" id="SSF56672">
    <property type="entry name" value="DNA/RNA polymerases"/>
    <property type="match status" value="1"/>
</dbReference>